<dbReference type="Gene3D" id="1.20.1070.10">
    <property type="entry name" value="Rhodopsin 7-helix transmembrane proteins"/>
    <property type="match status" value="1"/>
</dbReference>
<feature type="transmembrane region" description="Helical" evidence="11">
    <location>
        <begin position="132"/>
        <end position="152"/>
    </location>
</feature>
<dbReference type="PROSITE" id="PS50262">
    <property type="entry name" value="G_PROTEIN_RECEP_F1_2"/>
    <property type="match status" value="1"/>
</dbReference>
<feature type="transmembrane region" description="Helical" evidence="11">
    <location>
        <begin position="101"/>
        <end position="120"/>
    </location>
</feature>
<keyword evidence="3 10" id="KW-0812">Transmembrane</keyword>
<dbReference type="InterPro" id="IPR017452">
    <property type="entry name" value="GPCR_Rhodpsn_7TM"/>
</dbReference>
<keyword evidence="6 10" id="KW-0297">G-protein coupled receptor</keyword>
<evidence type="ECO:0000256" key="11">
    <source>
        <dbReference type="RuleBase" id="RU363047"/>
    </source>
</evidence>
<dbReference type="GO" id="GO:0005549">
    <property type="term" value="F:odorant binding"/>
    <property type="evidence" value="ECO:0000318"/>
    <property type="project" value="GO_Central"/>
</dbReference>
<evidence type="ECO:0000256" key="4">
    <source>
        <dbReference type="ARBA" id="ARBA00022725"/>
    </source>
</evidence>
<dbReference type="GO" id="GO:0004984">
    <property type="term" value="F:olfactory receptor activity"/>
    <property type="evidence" value="ECO:0000318"/>
    <property type="project" value="GO_Central"/>
</dbReference>
<proteinExistence type="inferred from homology"/>
<dbReference type="GO" id="GO:0004930">
    <property type="term" value="F:G protein-coupled receptor activity"/>
    <property type="evidence" value="ECO:0007669"/>
    <property type="project" value="UniProtKB-KW"/>
</dbReference>
<evidence type="ECO:0000313" key="14">
    <source>
        <dbReference type="RefSeq" id="XP_031747577.1"/>
    </source>
</evidence>
<dbReference type="Proteomes" id="UP000008143">
    <property type="component" value="Chromosome 8"/>
</dbReference>
<dbReference type="InterPro" id="IPR050516">
    <property type="entry name" value="Olfactory_GPCR"/>
</dbReference>
<evidence type="ECO:0000256" key="3">
    <source>
        <dbReference type="ARBA" id="ARBA00022692"/>
    </source>
</evidence>
<protein>
    <recommendedName>
        <fullName evidence="11">Olfactory receptor</fullName>
    </recommendedName>
</protein>
<evidence type="ECO:0000256" key="9">
    <source>
        <dbReference type="ARBA" id="ARBA00023224"/>
    </source>
</evidence>
<feature type="transmembrane region" description="Helical" evidence="11">
    <location>
        <begin position="242"/>
        <end position="261"/>
    </location>
</feature>
<dbReference type="PRINTS" id="PR00245">
    <property type="entry name" value="OLFACTORYR"/>
</dbReference>
<reference evidence="14" key="1">
    <citation type="submission" date="2025-08" db="UniProtKB">
        <authorList>
            <consortium name="RefSeq"/>
        </authorList>
    </citation>
    <scope>IDENTIFICATION</scope>
    <source>
        <strain evidence="14">Nigerian</strain>
        <tissue evidence="14">Liver and blood</tissue>
    </source>
</reference>
<gene>
    <name evidence="15" type="primary">or15a1d</name>
    <name evidence="14" type="synonym">LOC116406805</name>
</gene>
<dbReference type="InterPro" id="IPR000276">
    <property type="entry name" value="GPCR_Rhodpsn"/>
</dbReference>
<comment type="similarity">
    <text evidence="10">Belongs to the G-protein coupled receptor 1 family.</text>
</comment>
<dbReference type="AlphaFoldDB" id="A0A8J1IPQ6"/>
<organism evidence="13 14">
    <name type="scientific">Xenopus tropicalis</name>
    <name type="common">Western clawed frog</name>
    <name type="synonym">Silurana tropicalis</name>
    <dbReference type="NCBI Taxonomy" id="8364"/>
    <lineage>
        <taxon>Eukaryota</taxon>
        <taxon>Metazoa</taxon>
        <taxon>Chordata</taxon>
        <taxon>Craniata</taxon>
        <taxon>Vertebrata</taxon>
        <taxon>Euteleostomi</taxon>
        <taxon>Amphibia</taxon>
        <taxon>Batrachia</taxon>
        <taxon>Anura</taxon>
        <taxon>Pipoidea</taxon>
        <taxon>Pipidae</taxon>
        <taxon>Xenopodinae</taxon>
        <taxon>Xenopus</taxon>
        <taxon>Silurana</taxon>
    </lineage>
</organism>
<feature type="transmembrane region" description="Helical" evidence="11">
    <location>
        <begin position="57"/>
        <end position="76"/>
    </location>
</feature>
<feature type="transmembrane region" description="Helical" evidence="11">
    <location>
        <begin position="25"/>
        <end position="50"/>
    </location>
</feature>
<keyword evidence="4 11" id="KW-0552">Olfaction</keyword>
<evidence type="ECO:0000256" key="5">
    <source>
        <dbReference type="ARBA" id="ARBA00022989"/>
    </source>
</evidence>
<keyword evidence="5 11" id="KW-1133">Transmembrane helix</keyword>
<dbReference type="GO" id="GO:0005886">
    <property type="term" value="C:plasma membrane"/>
    <property type="evidence" value="ECO:0007669"/>
    <property type="project" value="UniProtKB-SubCell"/>
</dbReference>
<keyword evidence="11" id="KW-0716">Sensory transduction</keyword>
<dbReference type="Pfam" id="PF13853">
    <property type="entry name" value="7tm_4"/>
    <property type="match status" value="1"/>
</dbReference>
<evidence type="ECO:0000256" key="8">
    <source>
        <dbReference type="ARBA" id="ARBA00023170"/>
    </source>
</evidence>
<dbReference type="SUPFAM" id="SSF81321">
    <property type="entry name" value="Family A G protein-coupled receptor-like"/>
    <property type="match status" value="1"/>
</dbReference>
<keyword evidence="13" id="KW-1185">Reference proteome</keyword>
<feature type="transmembrane region" description="Helical" evidence="11">
    <location>
        <begin position="197"/>
        <end position="221"/>
    </location>
</feature>
<dbReference type="AGR" id="Xenbase:XB-GENE-29092055"/>
<feature type="transmembrane region" description="Helical" evidence="11">
    <location>
        <begin position="273"/>
        <end position="292"/>
    </location>
</feature>
<evidence type="ECO:0000256" key="2">
    <source>
        <dbReference type="ARBA" id="ARBA00022475"/>
    </source>
</evidence>
<evidence type="ECO:0000256" key="1">
    <source>
        <dbReference type="ARBA" id="ARBA00004651"/>
    </source>
</evidence>
<feature type="domain" description="G-protein coupled receptors family 1 profile" evidence="12">
    <location>
        <begin position="41"/>
        <end position="290"/>
    </location>
</feature>
<keyword evidence="2 11" id="KW-1003">Cell membrane</keyword>
<dbReference type="PROSITE" id="PS00237">
    <property type="entry name" value="G_PROTEIN_RECEP_F1_1"/>
    <property type="match status" value="1"/>
</dbReference>
<evidence type="ECO:0000259" key="12">
    <source>
        <dbReference type="PROSITE" id="PS50262"/>
    </source>
</evidence>
<name>A0A8J1IPQ6_XENTR</name>
<comment type="subcellular location">
    <subcellularLocation>
        <location evidence="1 11">Cell membrane</location>
        <topology evidence="1 11">Multi-pass membrane protein</topology>
    </subcellularLocation>
</comment>
<evidence type="ECO:0000256" key="6">
    <source>
        <dbReference type="ARBA" id="ARBA00023040"/>
    </source>
</evidence>
<accession>A0A8J1IPQ6</accession>
<dbReference type="RefSeq" id="XP_031747577.1">
    <property type="nucleotide sequence ID" value="XM_031891717.1"/>
</dbReference>
<dbReference type="FunFam" id="1.20.1070.10:FF:000015">
    <property type="entry name" value="Olfactory receptor"/>
    <property type="match status" value="1"/>
</dbReference>
<dbReference type="InterPro" id="IPR000725">
    <property type="entry name" value="Olfact_rcpt"/>
</dbReference>
<evidence type="ECO:0000256" key="10">
    <source>
        <dbReference type="RuleBase" id="RU000688"/>
    </source>
</evidence>
<sequence>MPDVNQSSSSGFILQGFSDYPDIQIPLFCLFLLIYLLTLQGNVLILIVIYQTSLLHIPMYFFLCNLAFIDMFSSSVSQPKLLSMLLGRDNTISFGGCMTQLHSFMSLTCVEFISLTVMAYDRYVAICNPLRYLIVMNKRVCVVLVIACWMFSLAEPMLHTLFISHLPFCRSQAIDHFFCDPSILLTLSCANTFSVQLLTYVLCSLVALPAFALTVASYTYIISTILKIHSATGRKKAFSTCTSHLTVVSLFYGTIIITYMRPTSQYSSNLSKPFSFLYTALIPLINPFIYTLRNKDIKTHISNIIEFKRSRLQLAGSAL</sequence>
<evidence type="ECO:0000256" key="7">
    <source>
        <dbReference type="ARBA" id="ARBA00023136"/>
    </source>
</evidence>
<keyword evidence="8 10" id="KW-0675">Receptor</keyword>
<dbReference type="OrthoDB" id="5964498at2759"/>
<dbReference type="PANTHER" id="PTHR26452">
    <property type="entry name" value="OLFACTORY RECEPTOR"/>
    <property type="match status" value="1"/>
</dbReference>
<dbReference type="CDD" id="cd13954">
    <property type="entry name" value="7tmA_OR"/>
    <property type="match status" value="1"/>
</dbReference>
<keyword evidence="7 11" id="KW-0472">Membrane</keyword>
<evidence type="ECO:0000313" key="15">
    <source>
        <dbReference type="Xenbase" id="XB-GENE-29092055"/>
    </source>
</evidence>
<dbReference type="KEGG" id="xtr:116406805"/>
<evidence type="ECO:0000313" key="13">
    <source>
        <dbReference type="Proteomes" id="UP000008143"/>
    </source>
</evidence>
<dbReference type="PRINTS" id="PR00237">
    <property type="entry name" value="GPCRRHODOPSN"/>
</dbReference>
<dbReference type="Xenbase" id="XB-GENE-29092055">
    <property type="gene designation" value="or15a1d"/>
</dbReference>
<keyword evidence="9 10" id="KW-0807">Transducer</keyword>